<reference evidence="9" key="2">
    <citation type="journal article" date="2023" name="BMC Genomics">
        <title>Pest status, molecular evolution, and epigenetic factors derived from the genome assembly of Frankliniella fusca, a thysanopteran phytovirus vector.</title>
        <authorList>
            <person name="Catto M.A."/>
            <person name="Labadie P.E."/>
            <person name="Jacobson A.L."/>
            <person name="Kennedy G.G."/>
            <person name="Srinivasan R."/>
            <person name="Hunt B.G."/>
        </authorList>
    </citation>
    <scope>NUCLEOTIDE SEQUENCE</scope>
    <source>
        <strain evidence="9">PL_HMW_Pooled</strain>
    </source>
</reference>
<comment type="caution">
    <text evidence="9">The sequence shown here is derived from an EMBL/GenBank/DDBJ whole genome shotgun (WGS) entry which is preliminary data.</text>
</comment>
<dbReference type="PANTHER" id="PTHR22930">
    <property type="match status" value="1"/>
</dbReference>
<keyword evidence="6" id="KW-0378">Hydrolase</keyword>
<comment type="cofactor">
    <cofactor evidence="1">
        <name>a divalent metal cation</name>
        <dbReference type="ChEBI" id="CHEBI:60240"/>
    </cofactor>
</comment>
<evidence type="ECO:0000259" key="8">
    <source>
        <dbReference type="Pfam" id="PF13359"/>
    </source>
</evidence>
<evidence type="ECO:0000256" key="1">
    <source>
        <dbReference type="ARBA" id="ARBA00001968"/>
    </source>
</evidence>
<sequence length="278" mass="32151">MCWHWEKTVTLLALLRKRRRQGYINRRTRKLSLLILASSCLHKCQDQPQRPHGKSGRRWWQRPLFRSHDEFGAWNTLIPLLRETDEDLFFNFLRMTPGSFDRLLKKVSPFLQKKSWRKAIDPGERLAITLRYLASGDSQTSLSYLFRVLSPAICRIVLEVTTVLWSVLKTEVFPELSQDTWLRTSAEFEVMWNIPHCVGAIDGKQVQVKAFPHSGSRWFGYKKVHCMTLLAVSDAKHKFSIVETGASGKRADANIFHKSTFAQGLRKKNLESSSPMSC</sequence>
<gene>
    <name evidence="9" type="ORF">KUF71_006393</name>
</gene>
<dbReference type="Proteomes" id="UP001219518">
    <property type="component" value="Unassembled WGS sequence"/>
</dbReference>
<evidence type="ECO:0000313" key="10">
    <source>
        <dbReference type="Proteomes" id="UP001219518"/>
    </source>
</evidence>
<evidence type="ECO:0000313" key="9">
    <source>
        <dbReference type="EMBL" id="KAK3916792.1"/>
    </source>
</evidence>
<dbReference type="GO" id="GO:0005634">
    <property type="term" value="C:nucleus"/>
    <property type="evidence" value="ECO:0007669"/>
    <property type="project" value="UniProtKB-SubCell"/>
</dbReference>
<reference evidence="9" key="1">
    <citation type="submission" date="2021-07" db="EMBL/GenBank/DDBJ databases">
        <authorList>
            <person name="Catto M.A."/>
            <person name="Jacobson A."/>
            <person name="Kennedy G."/>
            <person name="Labadie P."/>
            <person name="Hunt B.G."/>
            <person name="Srinivasan R."/>
        </authorList>
    </citation>
    <scope>NUCLEOTIDE SEQUENCE</scope>
    <source>
        <strain evidence="9">PL_HMW_Pooled</strain>
        <tissue evidence="9">Head</tissue>
    </source>
</reference>
<organism evidence="9 10">
    <name type="scientific">Frankliniella fusca</name>
    <dbReference type="NCBI Taxonomy" id="407009"/>
    <lineage>
        <taxon>Eukaryota</taxon>
        <taxon>Metazoa</taxon>
        <taxon>Ecdysozoa</taxon>
        <taxon>Arthropoda</taxon>
        <taxon>Hexapoda</taxon>
        <taxon>Insecta</taxon>
        <taxon>Pterygota</taxon>
        <taxon>Neoptera</taxon>
        <taxon>Paraneoptera</taxon>
        <taxon>Thysanoptera</taxon>
        <taxon>Terebrantia</taxon>
        <taxon>Thripoidea</taxon>
        <taxon>Thripidae</taxon>
        <taxon>Frankliniella</taxon>
    </lineage>
</organism>
<name>A0AAE1LG33_9NEOP</name>
<evidence type="ECO:0000256" key="5">
    <source>
        <dbReference type="ARBA" id="ARBA00022723"/>
    </source>
</evidence>
<evidence type="ECO:0000256" key="7">
    <source>
        <dbReference type="ARBA" id="ARBA00023242"/>
    </source>
</evidence>
<evidence type="ECO:0000256" key="6">
    <source>
        <dbReference type="ARBA" id="ARBA00022801"/>
    </source>
</evidence>
<protein>
    <submittedName>
        <fullName evidence="9">Protein ANTAGONIST OF LIKE HETEROCHROMATIN PROTEIN 1</fullName>
    </submittedName>
</protein>
<dbReference type="InterPro" id="IPR045249">
    <property type="entry name" value="HARBI1-like"/>
</dbReference>
<evidence type="ECO:0000256" key="3">
    <source>
        <dbReference type="ARBA" id="ARBA00006958"/>
    </source>
</evidence>
<dbReference type="Pfam" id="PF13359">
    <property type="entry name" value="DDE_Tnp_4"/>
    <property type="match status" value="1"/>
</dbReference>
<evidence type="ECO:0000256" key="2">
    <source>
        <dbReference type="ARBA" id="ARBA00004123"/>
    </source>
</evidence>
<proteinExistence type="inferred from homology"/>
<dbReference type="GO" id="GO:0046872">
    <property type="term" value="F:metal ion binding"/>
    <property type="evidence" value="ECO:0007669"/>
    <property type="project" value="UniProtKB-KW"/>
</dbReference>
<feature type="domain" description="DDE Tnp4" evidence="8">
    <location>
        <begin position="201"/>
        <end position="266"/>
    </location>
</feature>
<dbReference type="GO" id="GO:0004518">
    <property type="term" value="F:nuclease activity"/>
    <property type="evidence" value="ECO:0007669"/>
    <property type="project" value="UniProtKB-KW"/>
</dbReference>
<keyword evidence="4" id="KW-0540">Nuclease</keyword>
<dbReference type="InterPro" id="IPR027806">
    <property type="entry name" value="HARBI1_dom"/>
</dbReference>
<keyword evidence="7" id="KW-0539">Nucleus</keyword>
<dbReference type="PANTHER" id="PTHR22930:SF269">
    <property type="entry name" value="NUCLEASE HARBI1-LIKE PROTEIN"/>
    <property type="match status" value="1"/>
</dbReference>
<evidence type="ECO:0000256" key="4">
    <source>
        <dbReference type="ARBA" id="ARBA00022722"/>
    </source>
</evidence>
<dbReference type="EMBL" id="JAHWGI010000604">
    <property type="protein sequence ID" value="KAK3916792.1"/>
    <property type="molecule type" value="Genomic_DNA"/>
</dbReference>
<comment type="subcellular location">
    <subcellularLocation>
        <location evidence="2">Nucleus</location>
    </subcellularLocation>
</comment>
<comment type="similarity">
    <text evidence="3">Belongs to the HARBI1 family.</text>
</comment>
<dbReference type="AlphaFoldDB" id="A0AAE1LG33"/>
<accession>A0AAE1LG33</accession>
<keyword evidence="10" id="KW-1185">Reference proteome</keyword>
<dbReference type="GO" id="GO:0016787">
    <property type="term" value="F:hydrolase activity"/>
    <property type="evidence" value="ECO:0007669"/>
    <property type="project" value="UniProtKB-KW"/>
</dbReference>
<keyword evidence="5" id="KW-0479">Metal-binding</keyword>